<reference evidence="1 2" key="1">
    <citation type="submission" date="2016-11" db="EMBL/GenBank/DDBJ databases">
        <title>Whole Genome Sequencing of Mucilaginibacter polytrichastri RG4-7(T) isolated from the moss sample.</title>
        <authorList>
            <person name="Li Y."/>
        </authorList>
    </citation>
    <scope>NUCLEOTIDE SEQUENCE [LARGE SCALE GENOMIC DNA]</scope>
    <source>
        <strain evidence="1 2">RG4-7</strain>
    </source>
</reference>
<name>A0A1Q5ZT66_9SPHI</name>
<gene>
    <name evidence="1" type="ORF">RG47T_0371</name>
</gene>
<proteinExistence type="predicted"/>
<keyword evidence="2" id="KW-1185">Reference proteome</keyword>
<dbReference type="Proteomes" id="UP000186720">
    <property type="component" value="Unassembled WGS sequence"/>
</dbReference>
<protein>
    <submittedName>
        <fullName evidence="1">Uncharacterized protein</fullName>
    </submittedName>
</protein>
<dbReference type="EMBL" id="MPPL01000001">
    <property type="protein sequence ID" value="OKS84933.1"/>
    <property type="molecule type" value="Genomic_DNA"/>
</dbReference>
<organism evidence="1 2">
    <name type="scientific">Mucilaginibacter polytrichastri</name>
    <dbReference type="NCBI Taxonomy" id="1302689"/>
    <lineage>
        <taxon>Bacteria</taxon>
        <taxon>Pseudomonadati</taxon>
        <taxon>Bacteroidota</taxon>
        <taxon>Sphingobacteriia</taxon>
        <taxon>Sphingobacteriales</taxon>
        <taxon>Sphingobacteriaceae</taxon>
        <taxon>Mucilaginibacter</taxon>
    </lineage>
</organism>
<comment type="caution">
    <text evidence="1">The sequence shown here is derived from an EMBL/GenBank/DDBJ whole genome shotgun (WGS) entry which is preliminary data.</text>
</comment>
<dbReference type="AlphaFoldDB" id="A0A1Q5ZT66"/>
<accession>A0A1Q5ZT66</accession>
<evidence type="ECO:0000313" key="2">
    <source>
        <dbReference type="Proteomes" id="UP000186720"/>
    </source>
</evidence>
<sequence>MGYKTKFINKMVTAYSRLIFLSNTCLFTGNTDFNELRLLKVFLLQVI</sequence>
<evidence type="ECO:0000313" key="1">
    <source>
        <dbReference type="EMBL" id="OKS84933.1"/>
    </source>
</evidence>